<dbReference type="EMBL" id="JAULSC010000023">
    <property type="protein sequence ID" value="MDO3397610.1"/>
    <property type="molecule type" value="Genomic_DNA"/>
</dbReference>
<proteinExistence type="predicted"/>
<comment type="caution">
    <text evidence="1">The sequence shown here is derived from an EMBL/GenBank/DDBJ whole genome shotgun (WGS) entry which is preliminary data.</text>
</comment>
<dbReference type="SUPFAM" id="SSF56112">
    <property type="entry name" value="Protein kinase-like (PK-like)"/>
    <property type="match status" value="1"/>
</dbReference>
<name>A0ABT8TUH7_9ACTN</name>
<reference evidence="1" key="1">
    <citation type="submission" date="2023-06" db="EMBL/GenBank/DDBJ databases">
        <title>Genome sequence of Nocardioides sp. SOB44.</title>
        <authorList>
            <person name="Zhang G."/>
        </authorList>
    </citation>
    <scope>NUCLEOTIDE SEQUENCE</scope>
    <source>
        <strain evidence="1">SOB44</strain>
    </source>
</reference>
<gene>
    <name evidence="1" type="ORF">QWJ41_17920</name>
</gene>
<dbReference type="InterPro" id="IPR006748">
    <property type="entry name" value="NH2Glyco/OHUrea_AB-resist_kin"/>
</dbReference>
<dbReference type="RefSeq" id="WP_302709821.1">
    <property type="nucleotide sequence ID" value="NZ_JAULSC010000023.1"/>
</dbReference>
<dbReference type="InterPro" id="IPR011009">
    <property type="entry name" value="Kinase-like_dom_sf"/>
</dbReference>
<evidence type="ECO:0000313" key="2">
    <source>
        <dbReference type="Proteomes" id="UP001168363"/>
    </source>
</evidence>
<dbReference type="Pfam" id="PF04655">
    <property type="entry name" value="APH_6_hur"/>
    <property type="match status" value="1"/>
</dbReference>
<keyword evidence="2" id="KW-1185">Reference proteome</keyword>
<evidence type="ECO:0000313" key="1">
    <source>
        <dbReference type="EMBL" id="MDO3397610.1"/>
    </source>
</evidence>
<dbReference type="Gene3D" id="3.90.1200.10">
    <property type="match status" value="1"/>
</dbReference>
<protein>
    <submittedName>
        <fullName evidence="1">Aminoglycoside phosphotransferase family protein</fullName>
    </submittedName>
</protein>
<organism evidence="1 2">
    <name type="scientific">Nocardioides cremeus</name>
    <dbReference type="NCBI Taxonomy" id="3058044"/>
    <lineage>
        <taxon>Bacteria</taxon>
        <taxon>Bacillati</taxon>
        <taxon>Actinomycetota</taxon>
        <taxon>Actinomycetes</taxon>
        <taxon>Propionibacteriales</taxon>
        <taxon>Nocardioidaceae</taxon>
        <taxon>Nocardioides</taxon>
    </lineage>
</organism>
<sequence>MSPAHPPVRLQPLTRARVADLGEVGARWQAGLPATLDDLAARWDLAWGRPVPGGSASYVVRARTRAGAERVVKVVLPDPTLADEARVLAAADGHGYVLLHDRAPEHSALLLESLGDPLDRLPADPEHKLRVALGVLAEAWQLPAGAATGEADPAPRLRAGVVERDRRLGQPTNPRVLRTALDCADEVAGWAGPRVVAHGDPHPANVLRVREPRPGAPGGWVLVDPDGVLADPAYDVGVLLRDWCSHLRGPDARRRLRHWCDLAAEATGADADRVWAWAFLERVSTGLYVSDFGATGVGRPFLDSARALL</sequence>
<accession>A0ABT8TUH7</accession>
<dbReference type="Proteomes" id="UP001168363">
    <property type="component" value="Unassembled WGS sequence"/>
</dbReference>